<sequence>MVKYIVSVILALAAPSAMAGIPSRNLKDAVKPVSVIFLDFDGTTIVNNDFSEELLTLCQEESTTNCASEGELASMLDDMPMANITEVMGGEERLARVQDMLETLRSTDKEFFILSTSWEPVPGTEWAKYIHKFSDMAELGFDMDHILSLDDPGVGISADKGAFAAETLESMGFLPDDALFADDSAGNIESATNKTDTLYLPVRAGYDFTDMDYIEARASLLE</sequence>
<evidence type="ECO:0000256" key="1">
    <source>
        <dbReference type="SAM" id="SignalP"/>
    </source>
</evidence>
<accession>A0A0L0G8H1</accession>
<dbReference type="Proteomes" id="UP000054560">
    <property type="component" value="Unassembled WGS sequence"/>
</dbReference>
<evidence type="ECO:0000313" key="3">
    <source>
        <dbReference type="Proteomes" id="UP000054560"/>
    </source>
</evidence>
<dbReference type="CDD" id="cd01427">
    <property type="entry name" value="HAD_like"/>
    <property type="match status" value="1"/>
</dbReference>
<dbReference type="InterPro" id="IPR023214">
    <property type="entry name" value="HAD_sf"/>
</dbReference>
<evidence type="ECO:0008006" key="4">
    <source>
        <dbReference type="Google" id="ProtNLM"/>
    </source>
</evidence>
<dbReference type="eggNOG" id="ENOG502SYSV">
    <property type="taxonomic scope" value="Eukaryota"/>
</dbReference>
<keyword evidence="3" id="KW-1185">Reference proteome</keyword>
<dbReference type="SUPFAM" id="SSF56784">
    <property type="entry name" value="HAD-like"/>
    <property type="match status" value="1"/>
</dbReference>
<gene>
    <name evidence="2" type="ORF">SARC_03241</name>
</gene>
<feature type="signal peptide" evidence="1">
    <location>
        <begin position="1"/>
        <end position="19"/>
    </location>
</feature>
<dbReference type="GeneID" id="25903745"/>
<reference evidence="2 3" key="1">
    <citation type="submission" date="2011-02" db="EMBL/GenBank/DDBJ databases">
        <title>The Genome Sequence of Sphaeroforma arctica JP610.</title>
        <authorList>
            <consortium name="The Broad Institute Genome Sequencing Platform"/>
            <person name="Russ C."/>
            <person name="Cuomo C."/>
            <person name="Young S.K."/>
            <person name="Zeng Q."/>
            <person name="Gargeya S."/>
            <person name="Alvarado L."/>
            <person name="Berlin A."/>
            <person name="Chapman S.B."/>
            <person name="Chen Z."/>
            <person name="Freedman E."/>
            <person name="Gellesch M."/>
            <person name="Goldberg J."/>
            <person name="Griggs A."/>
            <person name="Gujja S."/>
            <person name="Heilman E."/>
            <person name="Heiman D."/>
            <person name="Howarth C."/>
            <person name="Mehta T."/>
            <person name="Neiman D."/>
            <person name="Pearson M."/>
            <person name="Roberts A."/>
            <person name="Saif S."/>
            <person name="Shea T."/>
            <person name="Shenoy N."/>
            <person name="Sisk P."/>
            <person name="Stolte C."/>
            <person name="Sykes S."/>
            <person name="White J."/>
            <person name="Yandava C."/>
            <person name="Burger G."/>
            <person name="Gray M.W."/>
            <person name="Holland P.W.H."/>
            <person name="King N."/>
            <person name="Lang F.B.F."/>
            <person name="Roger A.J."/>
            <person name="Ruiz-Trillo I."/>
            <person name="Haas B."/>
            <person name="Nusbaum C."/>
            <person name="Birren B."/>
        </authorList>
    </citation>
    <scope>NUCLEOTIDE SEQUENCE [LARGE SCALE GENOMIC DNA]</scope>
    <source>
        <strain evidence="2 3">JP610</strain>
    </source>
</reference>
<dbReference type="RefSeq" id="XP_014158440.1">
    <property type="nucleotide sequence ID" value="XM_014302965.1"/>
</dbReference>
<name>A0A0L0G8H1_9EUKA</name>
<dbReference type="Gene3D" id="3.40.50.1000">
    <property type="entry name" value="HAD superfamily/HAD-like"/>
    <property type="match status" value="1"/>
</dbReference>
<organism evidence="2 3">
    <name type="scientific">Sphaeroforma arctica JP610</name>
    <dbReference type="NCBI Taxonomy" id="667725"/>
    <lineage>
        <taxon>Eukaryota</taxon>
        <taxon>Ichthyosporea</taxon>
        <taxon>Ichthyophonida</taxon>
        <taxon>Sphaeroforma</taxon>
    </lineage>
</organism>
<keyword evidence="1" id="KW-0732">Signal</keyword>
<proteinExistence type="predicted"/>
<feature type="chain" id="PRO_5005539101" description="Haloacid dehalogenase-like hydrolase" evidence="1">
    <location>
        <begin position="20"/>
        <end position="222"/>
    </location>
</feature>
<evidence type="ECO:0000313" key="2">
    <source>
        <dbReference type="EMBL" id="KNC84538.1"/>
    </source>
</evidence>
<dbReference type="InterPro" id="IPR036412">
    <property type="entry name" value="HAD-like_sf"/>
</dbReference>
<dbReference type="EMBL" id="KQ241757">
    <property type="protein sequence ID" value="KNC84538.1"/>
    <property type="molecule type" value="Genomic_DNA"/>
</dbReference>
<protein>
    <recommendedName>
        <fullName evidence="4">Haloacid dehalogenase-like hydrolase</fullName>
    </recommendedName>
</protein>
<dbReference type="AlphaFoldDB" id="A0A0L0G8H1"/>